<dbReference type="Pfam" id="PF22254">
    <property type="entry name" value="TFA2_E-tether"/>
    <property type="match status" value="1"/>
</dbReference>
<comment type="function">
    <text evidence="6">Recruits TFIIH to the initiation complex and stimulates the RNA polymerase II C-terminal domain kinase and DNA-dependent ATPase activities of TFIIH. Both TFIIH and TFIIE are required for promoter clearance by RNA polymerase.</text>
</comment>
<evidence type="ECO:0000256" key="2">
    <source>
        <dbReference type="ARBA" id="ARBA00023015"/>
    </source>
</evidence>
<reference evidence="9 10" key="1">
    <citation type="submission" date="2014-04" db="EMBL/GenBank/DDBJ databases">
        <authorList>
            <consortium name="DOE Joint Genome Institute"/>
            <person name="Kuo A."/>
            <person name="Zuccaro A."/>
            <person name="Kohler A."/>
            <person name="Nagy L.G."/>
            <person name="Floudas D."/>
            <person name="Copeland A."/>
            <person name="Barry K.W."/>
            <person name="Cichocki N."/>
            <person name="Veneault-Fourrey C."/>
            <person name="LaButti K."/>
            <person name="Lindquist E.A."/>
            <person name="Lipzen A."/>
            <person name="Lundell T."/>
            <person name="Morin E."/>
            <person name="Murat C."/>
            <person name="Sun H."/>
            <person name="Tunlid A."/>
            <person name="Henrissat B."/>
            <person name="Grigoriev I.V."/>
            <person name="Hibbett D.S."/>
            <person name="Martin F."/>
            <person name="Nordberg H.P."/>
            <person name="Cantor M.N."/>
            <person name="Hua S.X."/>
        </authorList>
    </citation>
    <scope>NUCLEOTIDE SEQUENCE [LARGE SCALE GENOMIC DNA]</scope>
    <source>
        <strain evidence="9 10">MAFF 305830</strain>
    </source>
</reference>
<proteinExistence type="predicted"/>
<feature type="domain" description="TFIIE beta" evidence="8">
    <location>
        <begin position="17"/>
        <end position="95"/>
    </location>
</feature>
<reference evidence="10" key="2">
    <citation type="submission" date="2015-01" db="EMBL/GenBank/DDBJ databases">
        <title>Evolutionary Origins and Diversification of the Mycorrhizal Mutualists.</title>
        <authorList>
            <consortium name="DOE Joint Genome Institute"/>
            <consortium name="Mycorrhizal Genomics Consortium"/>
            <person name="Kohler A."/>
            <person name="Kuo A."/>
            <person name="Nagy L.G."/>
            <person name="Floudas D."/>
            <person name="Copeland A."/>
            <person name="Barry K.W."/>
            <person name="Cichocki N."/>
            <person name="Veneault-Fourrey C."/>
            <person name="LaButti K."/>
            <person name="Lindquist E.A."/>
            <person name="Lipzen A."/>
            <person name="Lundell T."/>
            <person name="Morin E."/>
            <person name="Murat C."/>
            <person name="Riley R."/>
            <person name="Ohm R."/>
            <person name="Sun H."/>
            <person name="Tunlid A."/>
            <person name="Henrissat B."/>
            <person name="Grigoriev I.V."/>
            <person name="Hibbett D.S."/>
            <person name="Martin F."/>
        </authorList>
    </citation>
    <scope>NUCLEOTIDE SEQUENCE [LARGE SCALE GENOMIC DNA]</scope>
    <source>
        <strain evidence="10">MAFF 305830</strain>
    </source>
</reference>
<dbReference type="InterPro" id="IPR054600">
    <property type="entry name" value="TFA2_E-tether"/>
</dbReference>
<dbReference type="GO" id="GO:0003677">
    <property type="term" value="F:DNA binding"/>
    <property type="evidence" value="ECO:0007669"/>
    <property type="project" value="UniProtKB-KW"/>
</dbReference>
<keyword evidence="3" id="KW-0238">DNA-binding</keyword>
<gene>
    <name evidence="9" type="ORF">M408DRAFT_328802</name>
</gene>
<evidence type="ECO:0000313" key="9">
    <source>
        <dbReference type="EMBL" id="KIM29560.1"/>
    </source>
</evidence>
<comment type="subcellular location">
    <subcellularLocation>
        <location evidence="1">Nucleus</location>
    </subcellularLocation>
</comment>
<dbReference type="Pfam" id="PF02186">
    <property type="entry name" value="TFIIE_beta"/>
    <property type="match status" value="1"/>
</dbReference>
<dbReference type="PANTHER" id="PTHR12716">
    <property type="entry name" value="TRANSCRIPTION INITIATION FACTOR IIE, BETA SUBUNIT"/>
    <property type="match status" value="1"/>
</dbReference>
<evidence type="ECO:0000256" key="4">
    <source>
        <dbReference type="ARBA" id="ARBA00023163"/>
    </source>
</evidence>
<dbReference type="GO" id="GO:0005673">
    <property type="term" value="C:transcription factor TFIIE complex"/>
    <property type="evidence" value="ECO:0007669"/>
    <property type="project" value="InterPro"/>
</dbReference>
<dbReference type="STRING" id="933852.A0A0C3AYG0"/>
<keyword evidence="4" id="KW-0804">Transcription</keyword>
<dbReference type="InterPro" id="IPR003166">
    <property type="entry name" value="TFIIE_bsu_DNA-bd"/>
</dbReference>
<evidence type="ECO:0000256" key="7">
    <source>
        <dbReference type="SAM" id="MobiDB-lite"/>
    </source>
</evidence>
<dbReference type="HOGENOM" id="CLU_056580_1_0_1"/>
<evidence type="ECO:0000256" key="5">
    <source>
        <dbReference type="ARBA" id="ARBA00023242"/>
    </source>
</evidence>
<dbReference type="OrthoDB" id="3907302at2759"/>
<dbReference type="AlphaFoldDB" id="A0A0C3AYG0"/>
<protein>
    <recommendedName>
        <fullName evidence="8">TFIIE beta domain-containing protein</fullName>
    </recommendedName>
</protein>
<evidence type="ECO:0000256" key="6">
    <source>
        <dbReference type="ARBA" id="ARBA00025581"/>
    </source>
</evidence>
<dbReference type="EMBL" id="KN824288">
    <property type="protein sequence ID" value="KIM29560.1"/>
    <property type="molecule type" value="Genomic_DNA"/>
</dbReference>
<organism evidence="9 10">
    <name type="scientific">Serendipita vermifera MAFF 305830</name>
    <dbReference type="NCBI Taxonomy" id="933852"/>
    <lineage>
        <taxon>Eukaryota</taxon>
        <taxon>Fungi</taxon>
        <taxon>Dikarya</taxon>
        <taxon>Basidiomycota</taxon>
        <taxon>Agaricomycotina</taxon>
        <taxon>Agaricomycetes</taxon>
        <taxon>Sebacinales</taxon>
        <taxon>Serendipitaceae</taxon>
        <taxon>Serendipita</taxon>
    </lineage>
</organism>
<dbReference type="Proteomes" id="UP000054097">
    <property type="component" value="Unassembled WGS sequence"/>
</dbReference>
<keyword evidence="10" id="KW-1185">Reference proteome</keyword>
<accession>A0A0C3AYG0</accession>
<sequence>MPPPNTKKPRPKQTIVYSQPRDTHQGKNANTQIHLAVTFLKEHPGSTLSLQDLSIHADVPMIMEEGATEKLKAHPKVQFHPATNLYSYKAEVLVDSKEAIITEVQRHAKKGTGVSIKVLKESWKGSLDAVLELEEQGKVLIIRAGKDNNPKFVFWNTITPEQEEETRIDQEFKDMWDKQAVPEDADVLRALDSEGLAATMSTTISTKPQPKKKARKVTKARPTRITNTHIQGVDLSMDYQPTPP</sequence>
<evidence type="ECO:0000256" key="3">
    <source>
        <dbReference type="ARBA" id="ARBA00023125"/>
    </source>
</evidence>
<dbReference type="PANTHER" id="PTHR12716:SF8">
    <property type="entry name" value="TRANSCRIPTION INITIATION FACTOR IIE SUBUNIT BETA"/>
    <property type="match status" value="1"/>
</dbReference>
<evidence type="ECO:0000256" key="1">
    <source>
        <dbReference type="ARBA" id="ARBA00004123"/>
    </source>
</evidence>
<feature type="region of interest" description="Disordered" evidence="7">
    <location>
        <begin position="1"/>
        <end position="26"/>
    </location>
</feature>
<dbReference type="GO" id="GO:0001097">
    <property type="term" value="F:TFIIH-class transcription factor complex binding"/>
    <property type="evidence" value="ECO:0007669"/>
    <property type="project" value="TreeGrafter"/>
</dbReference>
<dbReference type="InterPro" id="IPR016656">
    <property type="entry name" value="TFIIE-bsu"/>
</dbReference>
<keyword evidence="2" id="KW-0805">Transcription regulation</keyword>
<evidence type="ECO:0000313" key="10">
    <source>
        <dbReference type="Proteomes" id="UP000054097"/>
    </source>
</evidence>
<dbReference type="Pfam" id="PF18121">
    <property type="entry name" value="TFA2_Winged_2"/>
    <property type="match status" value="1"/>
</dbReference>
<name>A0A0C3AYG0_SERVB</name>
<keyword evidence="5" id="KW-0539">Nucleus</keyword>
<dbReference type="PROSITE" id="PS51351">
    <property type="entry name" value="TFIIE_BETA_C"/>
    <property type="match status" value="1"/>
</dbReference>
<dbReference type="InterPro" id="IPR040501">
    <property type="entry name" value="TFA2_Winged_2"/>
</dbReference>
<evidence type="ECO:0000259" key="8">
    <source>
        <dbReference type="PROSITE" id="PS51351"/>
    </source>
</evidence>
<dbReference type="GO" id="GO:0006367">
    <property type="term" value="P:transcription initiation at RNA polymerase II promoter"/>
    <property type="evidence" value="ECO:0007669"/>
    <property type="project" value="InterPro"/>
</dbReference>
<dbReference type="PIRSF" id="PIRSF016398">
    <property type="entry name" value="TFIIE-beta"/>
    <property type="match status" value="1"/>
</dbReference>